<evidence type="ECO:0000313" key="2">
    <source>
        <dbReference type="Proteomes" id="UP001163719"/>
    </source>
</evidence>
<sequence length="289" mass="34256">MKLHFYISCFLVFLCASLLNQCKKNQDLSYIEYYQEVNKIDSLYRITNDPKDIIKSYKKLFQKFPPKNQNHIQELETYIRLSDQQQVDFGGKTILYRLIEQNTPFIDENLFPLFRKYGIDSTEVRKRIMEMKNNIDKKLLDSLTLASKRDHEGNRTDPIIMKRNDSKNLNLFLWIFDNYGFPSEQKVGTSGNDGEPLAIITILSHLICLDYDKIYPKLNEYLKKGEISPQMYAIIIDKYYLCKNNKTYYNLWESVSSEDSLEINRRRKAIGLPSLMHYSNIKKSFNNRK</sequence>
<name>A0ABT3HJG6_9FLAO</name>
<protein>
    <recommendedName>
        <fullName evidence="3">Lipoprotein</fullName>
    </recommendedName>
</protein>
<dbReference type="Proteomes" id="UP001163719">
    <property type="component" value="Unassembled WGS sequence"/>
</dbReference>
<dbReference type="RefSeq" id="WP_264741901.1">
    <property type="nucleotide sequence ID" value="NZ_JAPDHV010000001.1"/>
</dbReference>
<reference evidence="1" key="1">
    <citation type="submission" date="2022-10" db="EMBL/GenBank/DDBJ databases">
        <title>Chryseobacterium babae sp. nov. isolated from the gut of the beetle Oryctes rhinoceros, and Chryseobacterium kimseyorum sp. nov., isolated from a stick insect rearing cage.</title>
        <authorList>
            <person name="Shelomi M."/>
            <person name="Han C.-J."/>
            <person name="Chen W.-M."/>
            <person name="Chen H.-K."/>
            <person name="Liaw S.-J."/>
            <person name="Muhle E."/>
            <person name="Clermont D."/>
        </authorList>
    </citation>
    <scope>NUCLEOTIDE SEQUENCE</scope>
    <source>
        <strain evidence="1">WLa1L2M3</strain>
    </source>
</reference>
<gene>
    <name evidence="1" type="ORF">OH806_01380</name>
</gene>
<accession>A0ABT3HJG6</accession>
<dbReference type="EMBL" id="JAPDHV010000001">
    <property type="protein sequence ID" value="MCW3159930.1"/>
    <property type="molecule type" value="Genomic_DNA"/>
</dbReference>
<keyword evidence="2" id="KW-1185">Reference proteome</keyword>
<evidence type="ECO:0008006" key="3">
    <source>
        <dbReference type="Google" id="ProtNLM"/>
    </source>
</evidence>
<comment type="caution">
    <text evidence="1">The sequence shown here is derived from an EMBL/GenBank/DDBJ whole genome shotgun (WGS) entry which is preliminary data.</text>
</comment>
<proteinExistence type="predicted"/>
<organism evidence="1 2">
    <name type="scientific">Chryseobacterium oryctis</name>
    <dbReference type="NCBI Taxonomy" id="2952618"/>
    <lineage>
        <taxon>Bacteria</taxon>
        <taxon>Pseudomonadati</taxon>
        <taxon>Bacteroidota</taxon>
        <taxon>Flavobacteriia</taxon>
        <taxon>Flavobacteriales</taxon>
        <taxon>Weeksellaceae</taxon>
        <taxon>Chryseobacterium group</taxon>
        <taxon>Chryseobacterium</taxon>
    </lineage>
</organism>
<evidence type="ECO:0000313" key="1">
    <source>
        <dbReference type="EMBL" id="MCW3159930.1"/>
    </source>
</evidence>